<feature type="compositionally biased region" description="Low complexity" evidence="3">
    <location>
        <begin position="481"/>
        <end position="490"/>
    </location>
</feature>
<comment type="subunit">
    <text evidence="2">Interacts with hulA.</text>
</comment>
<evidence type="ECO:0000259" key="4">
    <source>
        <dbReference type="SMART" id="SM01017"/>
    </source>
</evidence>
<dbReference type="GO" id="GO:0030674">
    <property type="term" value="F:protein-macromolecule adaptor activity"/>
    <property type="evidence" value="ECO:0007669"/>
    <property type="project" value="TreeGrafter"/>
</dbReference>
<dbReference type="Gene3D" id="2.60.40.640">
    <property type="match status" value="1"/>
</dbReference>
<evidence type="ECO:0000256" key="1">
    <source>
        <dbReference type="ARBA" id="ARBA00005298"/>
    </source>
</evidence>
<protein>
    <recommendedName>
        <fullName evidence="4">Arrestin C-terminal-like domain-containing protein</fullName>
    </recommendedName>
</protein>
<dbReference type="PANTHER" id="PTHR11188">
    <property type="entry name" value="ARRESTIN DOMAIN CONTAINING PROTEIN"/>
    <property type="match status" value="1"/>
</dbReference>
<comment type="caution">
    <text evidence="5">The sequence shown here is derived from an EMBL/GenBank/DDBJ whole genome shotgun (WGS) entry which is preliminary data.</text>
</comment>
<name>A0A5M8PUG2_9LECA</name>
<dbReference type="Pfam" id="PF00339">
    <property type="entry name" value="Arrestin_N"/>
    <property type="match status" value="1"/>
</dbReference>
<dbReference type="AlphaFoldDB" id="A0A5M8PUG2"/>
<evidence type="ECO:0000313" key="5">
    <source>
        <dbReference type="EMBL" id="KAA6413250.1"/>
    </source>
</evidence>
<feature type="domain" description="Arrestin C-terminal-like" evidence="4">
    <location>
        <begin position="182"/>
        <end position="331"/>
    </location>
</feature>
<dbReference type="GO" id="GO:0031625">
    <property type="term" value="F:ubiquitin protein ligase binding"/>
    <property type="evidence" value="ECO:0007669"/>
    <property type="project" value="TreeGrafter"/>
</dbReference>
<evidence type="ECO:0000256" key="2">
    <source>
        <dbReference type="ARBA" id="ARBA00038766"/>
    </source>
</evidence>
<gene>
    <name evidence="5" type="ORF">FRX48_02994</name>
</gene>
<feature type="compositionally biased region" description="Polar residues" evidence="3">
    <location>
        <begin position="425"/>
        <end position="448"/>
    </location>
</feature>
<proteinExistence type="inferred from homology"/>
<dbReference type="EMBL" id="VXIT01000004">
    <property type="protein sequence ID" value="KAA6413250.1"/>
    <property type="molecule type" value="Genomic_DNA"/>
</dbReference>
<dbReference type="InterPro" id="IPR014752">
    <property type="entry name" value="Arrestin-like_C"/>
</dbReference>
<comment type="similarity">
    <text evidence="1">Belongs to the arrestin family.</text>
</comment>
<feature type="compositionally biased region" description="Low complexity" evidence="3">
    <location>
        <begin position="541"/>
        <end position="554"/>
    </location>
</feature>
<evidence type="ECO:0000313" key="6">
    <source>
        <dbReference type="Proteomes" id="UP000324767"/>
    </source>
</evidence>
<dbReference type="SMART" id="SM01017">
    <property type="entry name" value="Arrestin_C"/>
    <property type="match status" value="1"/>
</dbReference>
<dbReference type="OrthoDB" id="2333384at2759"/>
<feature type="region of interest" description="Disordered" evidence="3">
    <location>
        <begin position="425"/>
        <end position="512"/>
    </location>
</feature>
<dbReference type="InterPro" id="IPR050357">
    <property type="entry name" value="Arrestin_domain-protein"/>
</dbReference>
<dbReference type="GO" id="GO:0005829">
    <property type="term" value="C:cytosol"/>
    <property type="evidence" value="ECO:0007669"/>
    <property type="project" value="TreeGrafter"/>
</dbReference>
<dbReference type="GO" id="GO:0070086">
    <property type="term" value="P:ubiquitin-dependent endocytosis"/>
    <property type="evidence" value="ECO:0007669"/>
    <property type="project" value="TreeGrafter"/>
</dbReference>
<accession>A0A5M8PUG2</accession>
<dbReference type="Pfam" id="PF02752">
    <property type="entry name" value="Arrestin_C"/>
    <property type="match status" value="1"/>
</dbReference>
<organism evidence="5 6">
    <name type="scientific">Lasallia pustulata</name>
    <dbReference type="NCBI Taxonomy" id="136370"/>
    <lineage>
        <taxon>Eukaryota</taxon>
        <taxon>Fungi</taxon>
        <taxon>Dikarya</taxon>
        <taxon>Ascomycota</taxon>
        <taxon>Pezizomycotina</taxon>
        <taxon>Lecanoromycetes</taxon>
        <taxon>OSLEUM clade</taxon>
        <taxon>Umbilicariomycetidae</taxon>
        <taxon>Umbilicariales</taxon>
        <taxon>Umbilicariaceae</taxon>
        <taxon>Lasallia</taxon>
    </lineage>
</organism>
<dbReference type="Proteomes" id="UP000324767">
    <property type="component" value="Unassembled WGS sequence"/>
</dbReference>
<dbReference type="GO" id="GO:0005886">
    <property type="term" value="C:plasma membrane"/>
    <property type="evidence" value="ECO:0007669"/>
    <property type="project" value="TreeGrafter"/>
</dbReference>
<dbReference type="InterPro" id="IPR011021">
    <property type="entry name" value="Arrestin-like_N"/>
</dbReference>
<feature type="region of interest" description="Disordered" evidence="3">
    <location>
        <begin position="531"/>
        <end position="604"/>
    </location>
</feature>
<evidence type="ECO:0000256" key="3">
    <source>
        <dbReference type="SAM" id="MobiDB-lite"/>
    </source>
</evidence>
<feature type="compositionally biased region" description="Polar residues" evidence="3">
    <location>
        <begin position="561"/>
        <end position="574"/>
    </location>
</feature>
<dbReference type="InterPro" id="IPR011022">
    <property type="entry name" value="Arrestin_C-like"/>
</dbReference>
<dbReference type="PANTHER" id="PTHR11188:SF17">
    <property type="entry name" value="FI21816P1"/>
    <property type="match status" value="1"/>
</dbReference>
<sequence>MAPSFLSGGGNAAKIFQIRLDSNNLILNGNANEASSALLKGSLVLCLSEPLRVHNVHLELTGVLRLDWSQQSGITGAGSHARQEHEFFRRDWWFVGRKGKSQSQTLAADNHEWAFEDVVPGNMQESVEGLPHSWVIYRMKATIERPGMLQKALHDRKHVRIIRTYDPNADEVANAMAVENVWPDKIQYAINVPNKGVIFGTPITVDFTLVPLLKGLKLGKISTELIETQEITPNISGSTRSGQYRSTRVVSQDEWQISADTEAQDIDGREGWIFQRSIPIPKSLGQCIQTVDAFGLRVRHRLHFNIQLHNPDEHTSELRAMLPIHIFLSPNLPLDDNNNMIDQRTPSFQDLEQLGHAPPLYEQHRFDQLYSTVDLSGYMTPAPEIQMPSGSRSRIGSVDDLSSMDAATSGDFSANILQSRLSNLQNREVTRGAQNYSHTSIDEGTSTRPPFRSASEDEIIPSGPASIPESHFNSARHGSRRSNSSPLSRNPSEEERSRSGAHTPQHIEYNAEDLCRVPSYSTAMQAATRTPIHNGLPTYQSATSRPPSPTSSMPQAPTPAHTRSSPDSMSSTVTLLARAPPLLNQRSQQDDERRPRISQARGRH</sequence>
<reference evidence="5 6" key="1">
    <citation type="submission" date="2019-09" db="EMBL/GenBank/DDBJ databases">
        <title>The hologenome of the rock-dwelling lichen Lasallia pustulata.</title>
        <authorList>
            <person name="Greshake Tzovaras B."/>
            <person name="Segers F."/>
            <person name="Bicker A."/>
            <person name="Dal Grande F."/>
            <person name="Otte J."/>
            <person name="Hankeln T."/>
            <person name="Schmitt I."/>
            <person name="Ebersberger I."/>
        </authorList>
    </citation>
    <scope>NUCLEOTIDE SEQUENCE [LARGE SCALE GENOMIC DNA]</scope>
    <source>
        <strain evidence="5">A1-1</strain>
    </source>
</reference>